<feature type="transmembrane region" description="Helical" evidence="9">
    <location>
        <begin position="159"/>
        <end position="178"/>
    </location>
</feature>
<proteinExistence type="inferred from homology"/>
<feature type="transmembrane region" description="Helical" evidence="9">
    <location>
        <begin position="224"/>
        <end position="243"/>
    </location>
</feature>
<accession>A0ABS6V7J2</accession>
<dbReference type="Pfam" id="PF13520">
    <property type="entry name" value="AA_permease_2"/>
    <property type="match status" value="1"/>
</dbReference>
<dbReference type="EMBL" id="JAHVAH010000001">
    <property type="protein sequence ID" value="MBW0145547.1"/>
    <property type="molecule type" value="Genomic_DNA"/>
</dbReference>
<dbReference type="InterPro" id="IPR002293">
    <property type="entry name" value="AA/rel_permease1"/>
</dbReference>
<evidence type="ECO:0000256" key="2">
    <source>
        <dbReference type="ARBA" id="ARBA00008220"/>
    </source>
</evidence>
<feature type="transmembrane region" description="Helical" evidence="9">
    <location>
        <begin position="184"/>
        <end position="204"/>
    </location>
</feature>
<feature type="transmembrane region" description="Helical" evidence="9">
    <location>
        <begin position="315"/>
        <end position="334"/>
    </location>
</feature>
<feature type="transmembrane region" description="Helical" evidence="9">
    <location>
        <begin position="372"/>
        <end position="392"/>
    </location>
</feature>
<protein>
    <recommendedName>
        <fullName evidence="3">Arginine/agmatine antiporter</fullName>
    </recommendedName>
</protein>
<feature type="transmembrane region" description="Helical" evidence="9">
    <location>
        <begin position="12"/>
        <end position="32"/>
    </location>
</feature>
<evidence type="ECO:0000256" key="1">
    <source>
        <dbReference type="ARBA" id="ARBA00004651"/>
    </source>
</evidence>
<feature type="transmembrane region" description="Helical" evidence="9">
    <location>
        <begin position="398"/>
        <end position="416"/>
    </location>
</feature>
<comment type="similarity">
    <text evidence="2">Belongs to the amino acid-polyamine-organocation (APC) superfamily. Basic amino acid/polyamine antiporter (APA) (TC 2.A.3.2) family.</text>
</comment>
<dbReference type="PANTHER" id="PTHR42770">
    <property type="entry name" value="AMINO ACID TRANSPORTER-RELATED"/>
    <property type="match status" value="1"/>
</dbReference>
<organism evidence="10 11">
    <name type="scientific">Sphingomicrobium clamense</name>
    <dbReference type="NCBI Taxonomy" id="2851013"/>
    <lineage>
        <taxon>Bacteria</taxon>
        <taxon>Pseudomonadati</taxon>
        <taxon>Pseudomonadota</taxon>
        <taxon>Alphaproteobacteria</taxon>
        <taxon>Sphingomonadales</taxon>
        <taxon>Sphingomonadaceae</taxon>
        <taxon>Sphingomicrobium</taxon>
    </lineage>
</organism>
<keyword evidence="11" id="KW-1185">Reference proteome</keyword>
<evidence type="ECO:0000256" key="6">
    <source>
        <dbReference type="ARBA" id="ARBA00022989"/>
    </source>
</evidence>
<feature type="transmembrane region" description="Helical" evidence="9">
    <location>
        <begin position="87"/>
        <end position="117"/>
    </location>
</feature>
<feature type="transmembrane region" description="Helical" evidence="9">
    <location>
        <begin position="340"/>
        <end position="360"/>
    </location>
</feature>
<keyword evidence="7 9" id="KW-0472">Membrane</keyword>
<dbReference type="InterPro" id="IPR050367">
    <property type="entry name" value="APC_superfamily"/>
</dbReference>
<feature type="transmembrane region" description="Helical" evidence="9">
    <location>
        <begin position="263"/>
        <end position="285"/>
    </location>
</feature>
<name>A0ABS6V7J2_9SPHN</name>
<dbReference type="PANTHER" id="PTHR42770:SF18">
    <property type="entry name" value="ARGININE_AGMATINE ANTIPORTER"/>
    <property type="match status" value="1"/>
</dbReference>
<comment type="subcellular location">
    <subcellularLocation>
        <location evidence="1">Cell membrane</location>
        <topology evidence="1">Multi-pass membrane protein</topology>
    </subcellularLocation>
</comment>
<evidence type="ECO:0000256" key="8">
    <source>
        <dbReference type="ARBA" id="ARBA00045636"/>
    </source>
</evidence>
<evidence type="ECO:0000256" key="4">
    <source>
        <dbReference type="ARBA" id="ARBA00022475"/>
    </source>
</evidence>
<feature type="transmembrane region" description="Helical" evidence="9">
    <location>
        <begin position="44"/>
        <end position="66"/>
    </location>
</feature>
<keyword evidence="5 9" id="KW-0812">Transmembrane</keyword>
<keyword evidence="6 9" id="KW-1133">Transmembrane helix</keyword>
<dbReference type="Proteomes" id="UP000698028">
    <property type="component" value="Unassembled WGS sequence"/>
</dbReference>
<evidence type="ECO:0000256" key="9">
    <source>
        <dbReference type="SAM" id="Phobius"/>
    </source>
</evidence>
<evidence type="ECO:0000256" key="5">
    <source>
        <dbReference type="ARBA" id="ARBA00022692"/>
    </source>
</evidence>
<comment type="function">
    <text evidence="8">Major component of the acid-resistance (AR) system allowing enteric pathogens to survive the acidic environment in the stomach. Exchanges extracellular arginine for its intracellular decarboxylation product agmatine (Agm) thereby expelling intracellular protons. Probably undergoes several conformational states in order to translocate the substrate across the membrane; keeps the substrate accessible to only 1 side of the membrane at a time by opening and closing 3 membrane-internal gates.</text>
</comment>
<reference evidence="10 11" key="1">
    <citation type="submission" date="2021-07" db="EMBL/GenBank/DDBJ databases">
        <title>The draft genome sequence of Sphingomicrobium sp. B8.</title>
        <authorList>
            <person name="Mu L."/>
        </authorList>
    </citation>
    <scope>NUCLEOTIDE SEQUENCE [LARGE SCALE GENOMIC DNA]</scope>
    <source>
        <strain evidence="10 11">B8</strain>
    </source>
</reference>
<evidence type="ECO:0000256" key="3">
    <source>
        <dbReference type="ARBA" id="ARBA00021069"/>
    </source>
</evidence>
<gene>
    <name evidence="10" type="ORF">KTQ36_09610</name>
</gene>
<sequence length="428" mass="44287">MTDAGGKYRRDMGTLGVLFIVVNGLIGAGIFGLPEALHAAVGTFAPWLLLIGGVLVMAIVVCFAELTKLTDRSGGPQRYVGDAYGDYPGFVVGWTFFAARLISQGANVLVLVAYAAALWPVVGAGAAKVVLIVVVLGGLTIINIVGIKRVVAVLGAMTLFKLLPLLVLMAVGLASAAAPGPITLPQFSAVEGIALAALYAFVGFENATIPAGETRNPRRAMPRALLLGLAVVTMIYFGLQWAYSHSAIAGTGPEAPLTALAELYGGNVGALLIAATIVMSVLANLTAGHTSASRMPPALADDGLLPEWFGKVSRWGTPANSILFFGAGAILFALQDDFLALAAVSTLARLMAYVASIASLPRLRTQAGLPALNPTIFIAAPVALTLSIWAATQTSSDQWLTLGGFAVVGTALYFIARRKSADGLPDRN</sequence>
<feature type="transmembrane region" description="Helical" evidence="9">
    <location>
        <begin position="129"/>
        <end position="147"/>
    </location>
</feature>
<keyword evidence="4" id="KW-1003">Cell membrane</keyword>
<dbReference type="PIRSF" id="PIRSF006060">
    <property type="entry name" value="AA_transporter"/>
    <property type="match status" value="1"/>
</dbReference>
<evidence type="ECO:0000313" key="10">
    <source>
        <dbReference type="EMBL" id="MBW0145547.1"/>
    </source>
</evidence>
<dbReference type="RefSeq" id="WP_218633444.1">
    <property type="nucleotide sequence ID" value="NZ_JAHVAH010000001.1"/>
</dbReference>
<evidence type="ECO:0000313" key="11">
    <source>
        <dbReference type="Proteomes" id="UP000698028"/>
    </source>
</evidence>
<evidence type="ECO:0000256" key="7">
    <source>
        <dbReference type="ARBA" id="ARBA00023136"/>
    </source>
</evidence>
<comment type="caution">
    <text evidence="10">The sequence shown here is derived from an EMBL/GenBank/DDBJ whole genome shotgun (WGS) entry which is preliminary data.</text>
</comment>